<evidence type="ECO:0000256" key="1">
    <source>
        <dbReference type="SAM" id="MobiDB-lite"/>
    </source>
</evidence>
<proteinExistence type="predicted"/>
<organism evidence="3 4">
    <name type="scientific">Eikenella longinqua</name>
    <dbReference type="NCBI Taxonomy" id="1795827"/>
    <lineage>
        <taxon>Bacteria</taxon>
        <taxon>Pseudomonadati</taxon>
        <taxon>Pseudomonadota</taxon>
        <taxon>Betaproteobacteria</taxon>
        <taxon>Neisseriales</taxon>
        <taxon>Neisseriaceae</taxon>
        <taxon>Eikenella</taxon>
    </lineage>
</organism>
<keyword evidence="2" id="KW-0812">Transmembrane</keyword>
<protein>
    <submittedName>
        <fullName evidence="3">Uncharacterized protein</fullName>
    </submittedName>
</protein>
<evidence type="ECO:0000313" key="4">
    <source>
        <dbReference type="Proteomes" id="UP000077885"/>
    </source>
</evidence>
<dbReference type="RefSeq" id="WP_067590993.1">
    <property type="nucleotide sequence ID" value="NZ_LXSL01000013.1"/>
</dbReference>
<feature type="transmembrane region" description="Helical" evidence="2">
    <location>
        <begin position="129"/>
        <end position="150"/>
    </location>
</feature>
<comment type="caution">
    <text evidence="3">The sequence shown here is derived from an EMBL/GenBank/DDBJ whole genome shotgun (WGS) entry which is preliminary data.</text>
</comment>
<evidence type="ECO:0000313" key="3">
    <source>
        <dbReference type="EMBL" id="OAM30022.1"/>
    </source>
</evidence>
<sequence length="158" mass="17366">MNNFDERYRAPQSENTGLRGQGTPELWNPNAAACWSLLFSPIFGAALHMLNARALGDQELEKLNKAFIWGMLAVVAIAIPIFVIFDIGTNVLGLALLGAWYGGVGRKQVAQVKDEFGTDYPRKSWGKPIFFGILGVCGLFVYSFIVIFVLSMMGMVSL</sequence>
<accession>A0A1A9S0W0</accession>
<feature type="transmembrane region" description="Helical" evidence="2">
    <location>
        <begin position="66"/>
        <end position="85"/>
    </location>
</feature>
<keyword evidence="2" id="KW-0472">Membrane</keyword>
<keyword evidence="4" id="KW-1185">Reference proteome</keyword>
<dbReference type="STRING" id="1795827.A7P95_03100"/>
<dbReference type="EMBL" id="LXSL01000013">
    <property type="protein sequence ID" value="OAM30022.1"/>
    <property type="molecule type" value="Genomic_DNA"/>
</dbReference>
<feature type="region of interest" description="Disordered" evidence="1">
    <location>
        <begin position="1"/>
        <end position="22"/>
    </location>
</feature>
<evidence type="ECO:0000256" key="2">
    <source>
        <dbReference type="SAM" id="Phobius"/>
    </source>
</evidence>
<gene>
    <name evidence="3" type="ORF">A7P95_03100</name>
</gene>
<dbReference type="AlphaFoldDB" id="A0A1A9S0W0"/>
<name>A0A1A9S0W0_9NEIS</name>
<reference evidence="4" key="1">
    <citation type="submission" date="2016-05" db="EMBL/GenBank/DDBJ databases">
        <title>Draft genome of Corynebacterium afermentans subsp. afermentans LCDC 88199T.</title>
        <authorList>
            <person name="Bernier A.-M."/>
            <person name="Bernard K."/>
        </authorList>
    </citation>
    <scope>NUCLEOTIDE SEQUENCE [LARGE SCALE GENOMIC DNA]</scope>
    <source>
        <strain evidence="4">NML02-A-017</strain>
    </source>
</reference>
<dbReference type="Proteomes" id="UP000077885">
    <property type="component" value="Unassembled WGS sequence"/>
</dbReference>
<keyword evidence="2" id="KW-1133">Transmembrane helix</keyword>